<proteinExistence type="predicted"/>
<evidence type="ECO:0000256" key="1">
    <source>
        <dbReference type="SAM" id="MobiDB-lite"/>
    </source>
</evidence>
<keyword evidence="3" id="KW-1185">Reference proteome</keyword>
<evidence type="ECO:0000313" key="3">
    <source>
        <dbReference type="Proteomes" id="UP001302059"/>
    </source>
</evidence>
<dbReference type="Proteomes" id="UP001302059">
    <property type="component" value="Unassembled WGS sequence"/>
</dbReference>
<comment type="caution">
    <text evidence="2">The sequence shown here is derived from an EMBL/GenBank/DDBJ whole genome shotgun (WGS) entry which is preliminary data.</text>
</comment>
<feature type="region of interest" description="Disordered" evidence="1">
    <location>
        <begin position="73"/>
        <end position="120"/>
    </location>
</feature>
<name>A0ABT7JKK1_9DEIO</name>
<evidence type="ECO:0000313" key="2">
    <source>
        <dbReference type="EMBL" id="MDL2345580.1"/>
    </source>
</evidence>
<reference evidence="2 3" key="1">
    <citation type="submission" date="2023-05" db="EMBL/GenBank/DDBJ databases">
        <authorList>
            <person name="Gao F."/>
        </authorList>
    </citation>
    <scope>NUCLEOTIDE SEQUENCE [LARGE SCALE GENOMIC DNA]</scope>
    <source>
        <strain evidence="2 3">MIMF12</strain>
    </source>
</reference>
<feature type="compositionally biased region" description="Basic and acidic residues" evidence="1">
    <location>
        <begin position="231"/>
        <end position="271"/>
    </location>
</feature>
<sequence length="393" mass="43037">MGVMQERERAVDRARKVFRHGASTTASGEKEKCVGVLVELCQKHRLVLHDLDPQFPRRLDIALLRVKIGLAGATPSAPGGAHGHQRPAGPGTRPGTRPSGGSGAQGPGRAAAGGYQRGTGADPREVLFRAMGAPARKRWLQGPAFSQGLRRGLGHTGAYERLLAEVRSLNTSNVGAGLSEPELLRWFEAVLSRQGSSVPCKPSSTTIYDDLATYCRAQYLAETEQRRQEAQRRKAEEERRRAREVRAEQDRKAAEQRRKVAEERRARERAADQGGPGRTAEPAYGAVAFSRGFEHPAEAQLYLKVARRWVGPGANLRSSTRLGRWHVEFTGSPAVRAAVESAYVHALHDLQLAAATIRAEAARRRDEALRQVEAAYSQQCEEAFQVAVESYTA</sequence>
<organism evidence="2 3">
    <name type="scientific">Deinococcus rhizophilus</name>
    <dbReference type="NCBI Taxonomy" id="3049544"/>
    <lineage>
        <taxon>Bacteria</taxon>
        <taxon>Thermotogati</taxon>
        <taxon>Deinococcota</taxon>
        <taxon>Deinococci</taxon>
        <taxon>Deinococcales</taxon>
        <taxon>Deinococcaceae</taxon>
        <taxon>Deinococcus</taxon>
    </lineage>
</organism>
<protein>
    <submittedName>
        <fullName evidence="2">Uncharacterized protein</fullName>
    </submittedName>
</protein>
<feature type="region of interest" description="Disordered" evidence="1">
    <location>
        <begin position="231"/>
        <end position="282"/>
    </location>
</feature>
<feature type="compositionally biased region" description="Low complexity" evidence="1">
    <location>
        <begin position="87"/>
        <end position="97"/>
    </location>
</feature>
<dbReference type="EMBL" id="JASNGB010000232">
    <property type="protein sequence ID" value="MDL2345580.1"/>
    <property type="molecule type" value="Genomic_DNA"/>
</dbReference>
<dbReference type="RefSeq" id="WP_285525195.1">
    <property type="nucleotide sequence ID" value="NZ_JASNGB010000232.1"/>
</dbReference>
<feature type="compositionally biased region" description="Low complexity" evidence="1">
    <location>
        <begin position="107"/>
        <end position="120"/>
    </location>
</feature>
<gene>
    <name evidence="2" type="ORF">QOL99_15695</name>
</gene>
<accession>A0ABT7JKK1</accession>